<keyword evidence="1" id="KW-0687">Ribonucleoprotein</keyword>
<name>A0A3Q8BRT8_9STIC</name>
<proteinExistence type="predicted"/>
<gene>
    <name evidence="1" type="primary">rps10</name>
</gene>
<evidence type="ECO:0000313" key="1">
    <source>
        <dbReference type="EMBL" id="ASY95714.1"/>
    </source>
</evidence>
<reference evidence="1" key="1">
    <citation type="submission" date="2016-07" db="EMBL/GenBank/DDBJ databases">
        <title>Mitochondrial genome evolution in stichotrich ciliates.</title>
        <authorList>
            <person name="Chen X."/>
            <person name="Landweber L."/>
        </authorList>
    </citation>
    <scope>NUCLEOTIDE SEQUENCE</scope>
</reference>
<geneLocation type="mitochondrion" evidence="1"/>
<dbReference type="EMBL" id="KX524143">
    <property type="protein sequence ID" value="ASY95714.1"/>
    <property type="molecule type" value="Genomic_DNA"/>
</dbReference>
<keyword evidence="1" id="KW-0496">Mitochondrion</keyword>
<keyword evidence="1" id="KW-0689">Ribosomal protein</keyword>
<protein>
    <submittedName>
        <fullName evidence="1">Ribosomal protein S10</fullName>
    </submittedName>
</protein>
<dbReference type="AlphaFoldDB" id="A0A3Q8BRT8"/>
<dbReference type="GO" id="GO:0005840">
    <property type="term" value="C:ribosome"/>
    <property type="evidence" value="ECO:0007669"/>
    <property type="project" value="UniProtKB-KW"/>
</dbReference>
<dbReference type="InterPro" id="IPR036838">
    <property type="entry name" value="Ribosomal_uS10_dom_sf"/>
</dbReference>
<accession>A0A3Q8BRT8</accession>
<organism evidence="1">
    <name type="scientific">Paraurostyla sp</name>
    <dbReference type="NCBI Taxonomy" id="6014"/>
    <lineage>
        <taxon>Eukaryota</taxon>
        <taxon>Sar</taxon>
        <taxon>Alveolata</taxon>
        <taxon>Ciliophora</taxon>
        <taxon>Intramacronucleata</taxon>
        <taxon>Spirotrichea</taxon>
        <taxon>Stichotrichia</taxon>
        <taxon>Stichotrichida</taxon>
        <taxon>Amphisiellidae</taxon>
        <taxon>Paraurostyla</taxon>
    </lineage>
</organism>
<dbReference type="SUPFAM" id="SSF54999">
    <property type="entry name" value="Ribosomal protein S10"/>
    <property type="match status" value="1"/>
</dbReference>
<sequence length="176" mass="21465">MFKKYNNSKKILIKKFNKKYTLNFVSLITPFLSNNKKFLSPIQEFHLQKKTYLKQSYLILTWLHYLTFLNLKLKEKNKIKLFVAPTKKIIFTNVKAPIAHKKRSKEQYKFEFFNYKISIFSFKKTNSLTLEQSLLIFLITKKNFPNFETNIFNLKTSKFLFSYKNKFYYDFFIFNK</sequence>